<keyword evidence="5" id="KW-0809">Transit peptide</keyword>
<dbReference type="InterPro" id="IPR049427">
    <property type="entry name" value="Acyl-ACP_TE_C"/>
</dbReference>
<dbReference type="CDD" id="cd00586">
    <property type="entry name" value="4HBT"/>
    <property type="match status" value="2"/>
</dbReference>
<comment type="caution">
    <text evidence="10">The sequence shown here is derived from an EMBL/GenBank/DDBJ whole genome shotgun (WGS) entry which is preliminary data.</text>
</comment>
<accession>A0ABV8CVW9</accession>
<organism evidence="10 11">
    <name type="scientific">Streptococcus caprae</name>
    <dbReference type="NCBI Taxonomy" id="1640501"/>
    <lineage>
        <taxon>Bacteria</taxon>
        <taxon>Bacillati</taxon>
        <taxon>Bacillota</taxon>
        <taxon>Bacilli</taxon>
        <taxon>Lactobacillales</taxon>
        <taxon>Streptococcaceae</taxon>
        <taxon>Streptococcus</taxon>
    </lineage>
</organism>
<keyword evidence="11" id="KW-1185">Reference proteome</keyword>
<sequence>MSKVFRETFTVPFDMVDVKQEIVLSQFISYCLGVSGRQSESIGRSDMVVFDTYGLVWVVTDYQLDISRLPRYKEVITIETQAVAYDRFMCQRDFRIFDGKGEKLLTITCYFVLIDFASRKLAQVPDELIGPYDSEKVRKLPKIAKLLAMDHPTDTDYRIRYFDIDMNGHVNNGVYLDWFYDVLGYDFLLAHRPQTMQLKYIKEISPGGMVTSRFERTGLTSRHDIVVDGVIHAQASITWEARDDN</sequence>
<dbReference type="InterPro" id="IPR002864">
    <property type="entry name" value="Acyl-ACP_thioesterase_NHD"/>
</dbReference>
<evidence type="ECO:0000256" key="2">
    <source>
        <dbReference type="ARBA" id="ARBA00022516"/>
    </source>
</evidence>
<dbReference type="PANTHER" id="PTHR31727:SF6">
    <property type="entry name" value="OLEOYL-ACYL CARRIER PROTEIN THIOESTERASE 1, CHLOROPLASTIC"/>
    <property type="match status" value="1"/>
</dbReference>
<evidence type="ECO:0000313" key="10">
    <source>
        <dbReference type="EMBL" id="MFC3928132.1"/>
    </source>
</evidence>
<dbReference type="Pfam" id="PF20791">
    <property type="entry name" value="Acyl-ACP_TE_C"/>
    <property type="match status" value="1"/>
</dbReference>
<evidence type="ECO:0000256" key="4">
    <source>
        <dbReference type="ARBA" id="ARBA00022832"/>
    </source>
</evidence>
<reference evidence="11" key="1">
    <citation type="journal article" date="2019" name="Int. J. Syst. Evol. Microbiol.">
        <title>The Global Catalogue of Microorganisms (GCM) 10K type strain sequencing project: providing services to taxonomists for standard genome sequencing and annotation.</title>
        <authorList>
            <consortium name="The Broad Institute Genomics Platform"/>
            <consortium name="The Broad Institute Genome Sequencing Center for Infectious Disease"/>
            <person name="Wu L."/>
            <person name="Ma J."/>
        </authorList>
    </citation>
    <scope>NUCLEOTIDE SEQUENCE [LARGE SCALE GENOMIC DNA]</scope>
    <source>
        <strain evidence="11">CCUG 67170</strain>
    </source>
</reference>
<comment type="similarity">
    <text evidence="1">Belongs to the acyl-ACP thioesterase family.</text>
</comment>
<keyword evidence="6" id="KW-0443">Lipid metabolism</keyword>
<dbReference type="EMBL" id="JBHRZV010000045">
    <property type="protein sequence ID" value="MFC3928132.1"/>
    <property type="molecule type" value="Genomic_DNA"/>
</dbReference>
<feature type="domain" description="Acyl-ACP thioesterase N-terminal hotdog" evidence="8">
    <location>
        <begin position="3"/>
        <end position="132"/>
    </location>
</feature>
<dbReference type="Gene3D" id="3.10.129.10">
    <property type="entry name" value="Hotdog Thioesterase"/>
    <property type="match status" value="1"/>
</dbReference>
<keyword evidence="7" id="KW-0275">Fatty acid biosynthesis</keyword>
<evidence type="ECO:0000256" key="1">
    <source>
        <dbReference type="ARBA" id="ARBA00006500"/>
    </source>
</evidence>
<dbReference type="SUPFAM" id="SSF54637">
    <property type="entry name" value="Thioesterase/thiol ester dehydrase-isomerase"/>
    <property type="match status" value="2"/>
</dbReference>
<keyword evidence="3" id="KW-0378">Hydrolase</keyword>
<dbReference type="InterPro" id="IPR045023">
    <property type="entry name" value="FATA/B"/>
</dbReference>
<keyword evidence="2" id="KW-0444">Lipid biosynthesis</keyword>
<evidence type="ECO:0000313" key="11">
    <source>
        <dbReference type="Proteomes" id="UP001595807"/>
    </source>
</evidence>
<evidence type="ECO:0000259" key="8">
    <source>
        <dbReference type="Pfam" id="PF01643"/>
    </source>
</evidence>
<evidence type="ECO:0000256" key="7">
    <source>
        <dbReference type="ARBA" id="ARBA00023160"/>
    </source>
</evidence>
<proteinExistence type="inferred from homology"/>
<evidence type="ECO:0000259" key="9">
    <source>
        <dbReference type="Pfam" id="PF20791"/>
    </source>
</evidence>
<dbReference type="PANTHER" id="PTHR31727">
    <property type="entry name" value="OLEOYL-ACYL CARRIER PROTEIN THIOESTERASE 1, CHLOROPLASTIC"/>
    <property type="match status" value="1"/>
</dbReference>
<dbReference type="Pfam" id="PF01643">
    <property type="entry name" value="Acyl-ACP_TE"/>
    <property type="match status" value="1"/>
</dbReference>
<name>A0ABV8CVW9_9STRE</name>
<evidence type="ECO:0000256" key="5">
    <source>
        <dbReference type="ARBA" id="ARBA00022946"/>
    </source>
</evidence>
<evidence type="ECO:0000256" key="3">
    <source>
        <dbReference type="ARBA" id="ARBA00022801"/>
    </source>
</evidence>
<keyword evidence="4" id="KW-0276">Fatty acid metabolism</keyword>
<dbReference type="InterPro" id="IPR029069">
    <property type="entry name" value="HotDog_dom_sf"/>
</dbReference>
<protein>
    <submittedName>
        <fullName evidence="10">Acyl-ACP thioesterase domain-containing protein</fullName>
    </submittedName>
</protein>
<dbReference type="Proteomes" id="UP001595807">
    <property type="component" value="Unassembled WGS sequence"/>
</dbReference>
<evidence type="ECO:0000256" key="6">
    <source>
        <dbReference type="ARBA" id="ARBA00023098"/>
    </source>
</evidence>
<gene>
    <name evidence="10" type="ORF">ACFORF_06050</name>
</gene>
<feature type="domain" description="Acyl-ACP thioesterase-like C-terminal" evidence="9">
    <location>
        <begin position="150"/>
        <end position="240"/>
    </location>
</feature>
<dbReference type="RefSeq" id="WP_380426398.1">
    <property type="nucleotide sequence ID" value="NZ_JBHRZV010000045.1"/>
</dbReference>